<accession>B3MS94</accession>
<evidence type="ECO:0000313" key="1">
    <source>
        <dbReference type="EMBL" id="EDV34649.2"/>
    </source>
</evidence>
<gene>
    <name evidence="1" type="primary">Dana\GF21428</name>
    <name evidence="1" type="synonym">dana_GLEANR_4627</name>
    <name evidence="1" type="ORF">GF21428</name>
</gene>
<keyword evidence="2" id="KW-1185">Reference proteome</keyword>
<protein>
    <submittedName>
        <fullName evidence="1">Uncharacterized protein</fullName>
    </submittedName>
</protein>
<dbReference type="Proteomes" id="UP000007801">
    <property type="component" value="Unassembled WGS sequence"/>
</dbReference>
<dbReference type="HOGENOM" id="CLU_2576298_0_0_1"/>
<evidence type="ECO:0000313" key="2">
    <source>
        <dbReference type="Proteomes" id="UP000007801"/>
    </source>
</evidence>
<dbReference type="InParanoid" id="B3MS94"/>
<reference evidence="1 2" key="1">
    <citation type="journal article" date="2007" name="Nature">
        <title>Evolution of genes and genomes on the Drosophila phylogeny.</title>
        <authorList>
            <consortium name="Drosophila 12 Genomes Consortium"/>
            <person name="Clark A.G."/>
            <person name="Eisen M.B."/>
            <person name="Smith D.R."/>
            <person name="Bergman C.M."/>
            <person name="Oliver B."/>
            <person name="Markow T.A."/>
            <person name="Kaufman T.C."/>
            <person name="Kellis M."/>
            <person name="Gelbart W."/>
            <person name="Iyer V.N."/>
            <person name="Pollard D.A."/>
            <person name="Sackton T.B."/>
            <person name="Larracuente A.M."/>
            <person name="Singh N.D."/>
            <person name="Abad J.P."/>
            <person name="Abt D.N."/>
            <person name="Adryan B."/>
            <person name="Aguade M."/>
            <person name="Akashi H."/>
            <person name="Anderson W.W."/>
            <person name="Aquadro C.F."/>
            <person name="Ardell D.H."/>
            <person name="Arguello R."/>
            <person name="Artieri C.G."/>
            <person name="Barbash D.A."/>
            <person name="Barker D."/>
            <person name="Barsanti P."/>
            <person name="Batterham P."/>
            <person name="Batzoglou S."/>
            <person name="Begun D."/>
            <person name="Bhutkar A."/>
            <person name="Blanco E."/>
            <person name="Bosak S.A."/>
            <person name="Bradley R.K."/>
            <person name="Brand A.D."/>
            <person name="Brent M.R."/>
            <person name="Brooks A.N."/>
            <person name="Brown R.H."/>
            <person name="Butlin R.K."/>
            <person name="Caggese C."/>
            <person name="Calvi B.R."/>
            <person name="Bernardo de Carvalho A."/>
            <person name="Caspi A."/>
            <person name="Castrezana S."/>
            <person name="Celniker S.E."/>
            <person name="Chang J.L."/>
            <person name="Chapple C."/>
            <person name="Chatterji S."/>
            <person name="Chinwalla A."/>
            <person name="Civetta A."/>
            <person name="Clifton S.W."/>
            <person name="Comeron J.M."/>
            <person name="Costello J.C."/>
            <person name="Coyne J.A."/>
            <person name="Daub J."/>
            <person name="David R.G."/>
            <person name="Delcher A.L."/>
            <person name="Delehaunty K."/>
            <person name="Do C.B."/>
            <person name="Ebling H."/>
            <person name="Edwards K."/>
            <person name="Eickbush T."/>
            <person name="Evans J.D."/>
            <person name="Filipski A."/>
            <person name="Findeiss S."/>
            <person name="Freyhult E."/>
            <person name="Fulton L."/>
            <person name="Fulton R."/>
            <person name="Garcia A.C."/>
            <person name="Gardiner A."/>
            <person name="Garfield D.A."/>
            <person name="Garvin B.E."/>
            <person name="Gibson G."/>
            <person name="Gilbert D."/>
            <person name="Gnerre S."/>
            <person name="Godfrey J."/>
            <person name="Good R."/>
            <person name="Gotea V."/>
            <person name="Gravely B."/>
            <person name="Greenberg A.J."/>
            <person name="Griffiths-Jones S."/>
            <person name="Gross S."/>
            <person name="Guigo R."/>
            <person name="Gustafson E.A."/>
            <person name="Haerty W."/>
            <person name="Hahn M.W."/>
            <person name="Halligan D.L."/>
            <person name="Halpern A.L."/>
            <person name="Halter G.M."/>
            <person name="Han M.V."/>
            <person name="Heger A."/>
            <person name="Hillier L."/>
            <person name="Hinrichs A.S."/>
            <person name="Holmes I."/>
            <person name="Hoskins R.A."/>
            <person name="Hubisz M.J."/>
            <person name="Hultmark D."/>
            <person name="Huntley M.A."/>
            <person name="Jaffe D.B."/>
            <person name="Jagadeeshan S."/>
            <person name="Jeck W.R."/>
            <person name="Johnson J."/>
            <person name="Jones C.D."/>
            <person name="Jordan W.C."/>
            <person name="Karpen G.H."/>
            <person name="Kataoka E."/>
            <person name="Keightley P.D."/>
            <person name="Kheradpour P."/>
            <person name="Kirkness E.F."/>
            <person name="Koerich L.B."/>
            <person name="Kristiansen K."/>
            <person name="Kudrna D."/>
            <person name="Kulathinal R.J."/>
            <person name="Kumar S."/>
            <person name="Kwok R."/>
            <person name="Lander E."/>
            <person name="Langley C.H."/>
            <person name="Lapoint R."/>
            <person name="Lazzaro B.P."/>
            <person name="Lee S.J."/>
            <person name="Levesque L."/>
            <person name="Li R."/>
            <person name="Lin C.F."/>
            <person name="Lin M.F."/>
            <person name="Lindblad-Toh K."/>
            <person name="Llopart A."/>
            <person name="Long M."/>
            <person name="Low L."/>
            <person name="Lozovsky E."/>
            <person name="Lu J."/>
            <person name="Luo M."/>
            <person name="Machado C.A."/>
            <person name="Makalowski W."/>
            <person name="Marzo M."/>
            <person name="Matsuda M."/>
            <person name="Matzkin L."/>
            <person name="McAllister B."/>
            <person name="McBride C.S."/>
            <person name="McKernan B."/>
            <person name="McKernan K."/>
            <person name="Mendez-Lago M."/>
            <person name="Minx P."/>
            <person name="Mollenhauer M.U."/>
            <person name="Montooth K."/>
            <person name="Mount S.M."/>
            <person name="Mu X."/>
            <person name="Myers E."/>
            <person name="Negre B."/>
            <person name="Newfeld S."/>
            <person name="Nielsen R."/>
            <person name="Noor M.A."/>
            <person name="O'Grady P."/>
            <person name="Pachter L."/>
            <person name="Papaceit M."/>
            <person name="Parisi M.J."/>
            <person name="Parisi M."/>
            <person name="Parts L."/>
            <person name="Pedersen J.S."/>
            <person name="Pesole G."/>
            <person name="Phillippy A.M."/>
            <person name="Ponting C.P."/>
            <person name="Pop M."/>
            <person name="Porcelli D."/>
            <person name="Powell J.R."/>
            <person name="Prohaska S."/>
            <person name="Pruitt K."/>
            <person name="Puig M."/>
            <person name="Quesneville H."/>
            <person name="Ram K.R."/>
            <person name="Rand D."/>
            <person name="Rasmussen M.D."/>
            <person name="Reed L.K."/>
            <person name="Reenan R."/>
            <person name="Reily A."/>
            <person name="Remington K.A."/>
            <person name="Rieger T.T."/>
            <person name="Ritchie M.G."/>
            <person name="Robin C."/>
            <person name="Rogers Y.H."/>
            <person name="Rohde C."/>
            <person name="Rozas J."/>
            <person name="Rubenfield M.J."/>
            <person name="Ruiz A."/>
            <person name="Russo S."/>
            <person name="Salzberg S.L."/>
            <person name="Sanchez-Gracia A."/>
            <person name="Saranga D.J."/>
            <person name="Sato H."/>
            <person name="Schaeffer S.W."/>
            <person name="Schatz M.C."/>
            <person name="Schlenke T."/>
            <person name="Schwartz R."/>
            <person name="Segarra C."/>
            <person name="Singh R.S."/>
            <person name="Sirot L."/>
            <person name="Sirota M."/>
            <person name="Sisneros N.B."/>
            <person name="Smith C.D."/>
            <person name="Smith T.F."/>
            <person name="Spieth J."/>
            <person name="Stage D.E."/>
            <person name="Stark A."/>
            <person name="Stephan W."/>
            <person name="Strausberg R.L."/>
            <person name="Strempel S."/>
            <person name="Sturgill D."/>
            <person name="Sutton G."/>
            <person name="Sutton G.G."/>
            <person name="Tao W."/>
            <person name="Teichmann S."/>
            <person name="Tobari Y.N."/>
            <person name="Tomimura Y."/>
            <person name="Tsolas J.M."/>
            <person name="Valente V.L."/>
            <person name="Venter E."/>
            <person name="Venter J.C."/>
            <person name="Vicario S."/>
            <person name="Vieira F.G."/>
            <person name="Vilella A.J."/>
            <person name="Villasante A."/>
            <person name="Walenz B."/>
            <person name="Wang J."/>
            <person name="Wasserman M."/>
            <person name="Watts T."/>
            <person name="Wilson D."/>
            <person name="Wilson R.K."/>
            <person name="Wing R.A."/>
            <person name="Wolfner M.F."/>
            <person name="Wong A."/>
            <person name="Wong G.K."/>
            <person name="Wu C.I."/>
            <person name="Wu G."/>
            <person name="Yamamoto D."/>
            <person name="Yang H.P."/>
            <person name="Yang S.P."/>
            <person name="Yorke J.A."/>
            <person name="Yoshida K."/>
            <person name="Zdobnov E."/>
            <person name="Zhang P."/>
            <person name="Zhang Y."/>
            <person name="Zimin A.V."/>
            <person name="Baldwin J."/>
            <person name="Abdouelleil A."/>
            <person name="Abdulkadir J."/>
            <person name="Abebe A."/>
            <person name="Abera B."/>
            <person name="Abreu J."/>
            <person name="Acer S.C."/>
            <person name="Aftuck L."/>
            <person name="Alexander A."/>
            <person name="An P."/>
            <person name="Anderson E."/>
            <person name="Anderson S."/>
            <person name="Arachi H."/>
            <person name="Azer M."/>
            <person name="Bachantsang P."/>
            <person name="Barry A."/>
            <person name="Bayul T."/>
            <person name="Berlin A."/>
            <person name="Bessette D."/>
            <person name="Bloom T."/>
            <person name="Blye J."/>
            <person name="Boguslavskiy L."/>
            <person name="Bonnet C."/>
            <person name="Boukhgalter B."/>
            <person name="Bourzgui I."/>
            <person name="Brown A."/>
            <person name="Cahill P."/>
            <person name="Channer S."/>
            <person name="Cheshatsang Y."/>
            <person name="Chuda L."/>
            <person name="Citroen M."/>
            <person name="Collymore A."/>
            <person name="Cooke P."/>
            <person name="Costello M."/>
            <person name="D'Aco K."/>
            <person name="Daza R."/>
            <person name="De Haan G."/>
            <person name="DeGray S."/>
            <person name="DeMaso C."/>
            <person name="Dhargay N."/>
            <person name="Dooley K."/>
            <person name="Dooley E."/>
            <person name="Doricent M."/>
            <person name="Dorje P."/>
            <person name="Dorjee K."/>
            <person name="Dupes A."/>
            <person name="Elong R."/>
            <person name="Falk J."/>
            <person name="Farina A."/>
            <person name="Faro S."/>
            <person name="Ferguson D."/>
            <person name="Fisher S."/>
            <person name="Foley C.D."/>
            <person name="Franke A."/>
            <person name="Friedrich D."/>
            <person name="Gadbois L."/>
            <person name="Gearin G."/>
            <person name="Gearin C.R."/>
            <person name="Giannoukos G."/>
            <person name="Goode T."/>
            <person name="Graham J."/>
            <person name="Grandbois E."/>
            <person name="Grewal S."/>
            <person name="Gyaltsen K."/>
            <person name="Hafez N."/>
            <person name="Hagos B."/>
            <person name="Hall J."/>
            <person name="Henson C."/>
            <person name="Hollinger A."/>
            <person name="Honan T."/>
            <person name="Huard M.D."/>
            <person name="Hughes L."/>
            <person name="Hurhula B."/>
            <person name="Husby M.E."/>
            <person name="Kamat A."/>
            <person name="Kanga B."/>
            <person name="Kashin S."/>
            <person name="Khazanovich D."/>
            <person name="Kisner P."/>
            <person name="Lance K."/>
            <person name="Lara M."/>
            <person name="Lee W."/>
            <person name="Lennon N."/>
            <person name="Letendre F."/>
            <person name="LeVine R."/>
            <person name="Lipovsky A."/>
            <person name="Liu X."/>
            <person name="Liu J."/>
            <person name="Liu S."/>
            <person name="Lokyitsang T."/>
            <person name="Lokyitsang Y."/>
            <person name="Lubonja R."/>
            <person name="Lui A."/>
            <person name="MacDonald P."/>
            <person name="Magnisalis V."/>
            <person name="Maru K."/>
            <person name="Matthews C."/>
            <person name="McCusker W."/>
            <person name="McDonough S."/>
            <person name="Mehta T."/>
            <person name="Meldrim J."/>
            <person name="Meneus L."/>
            <person name="Mihai O."/>
            <person name="Mihalev A."/>
            <person name="Mihova T."/>
            <person name="Mittelman R."/>
            <person name="Mlenga V."/>
            <person name="Montmayeur A."/>
            <person name="Mulrain L."/>
            <person name="Navidi A."/>
            <person name="Naylor J."/>
            <person name="Negash T."/>
            <person name="Nguyen T."/>
            <person name="Nguyen N."/>
            <person name="Nicol R."/>
            <person name="Norbu C."/>
            <person name="Norbu N."/>
            <person name="Novod N."/>
            <person name="O'Neill B."/>
            <person name="Osman S."/>
            <person name="Markiewicz E."/>
            <person name="Oyono O.L."/>
            <person name="Patti C."/>
            <person name="Phunkhang P."/>
            <person name="Pierre F."/>
            <person name="Priest M."/>
            <person name="Raghuraman S."/>
            <person name="Rege F."/>
            <person name="Reyes R."/>
            <person name="Rise C."/>
            <person name="Rogov P."/>
            <person name="Ross K."/>
            <person name="Ryan E."/>
            <person name="Settipalli S."/>
            <person name="Shea T."/>
            <person name="Sherpa N."/>
            <person name="Shi L."/>
            <person name="Shih D."/>
            <person name="Sparrow T."/>
            <person name="Spaulding J."/>
            <person name="Stalker J."/>
            <person name="Stange-Thomann N."/>
            <person name="Stavropoulos S."/>
            <person name="Stone C."/>
            <person name="Strader C."/>
            <person name="Tesfaye S."/>
            <person name="Thomson T."/>
            <person name="Thoulutsang Y."/>
            <person name="Thoulutsang D."/>
            <person name="Topham K."/>
            <person name="Topping I."/>
            <person name="Tsamla T."/>
            <person name="Vassiliev H."/>
            <person name="Vo A."/>
            <person name="Wangchuk T."/>
            <person name="Wangdi T."/>
            <person name="Weiand M."/>
            <person name="Wilkinson J."/>
            <person name="Wilson A."/>
            <person name="Yadav S."/>
            <person name="Young G."/>
            <person name="Yu Q."/>
            <person name="Zembek L."/>
            <person name="Zhong D."/>
            <person name="Zimmer A."/>
            <person name="Zwirko Z."/>
            <person name="Jaffe D.B."/>
            <person name="Alvarez P."/>
            <person name="Brockman W."/>
            <person name="Butler J."/>
            <person name="Chin C."/>
            <person name="Gnerre S."/>
            <person name="Grabherr M."/>
            <person name="Kleber M."/>
            <person name="Mauceli E."/>
            <person name="MacCallum I."/>
        </authorList>
    </citation>
    <scope>NUCLEOTIDE SEQUENCE [LARGE SCALE GENOMIC DNA]</scope>
    <source>
        <strain evidence="2">Tucson 14024-0371.13</strain>
    </source>
</reference>
<dbReference type="AlphaFoldDB" id="B3MS94"/>
<dbReference type="EMBL" id="CH902622">
    <property type="protein sequence ID" value="EDV34649.2"/>
    <property type="molecule type" value="Genomic_DNA"/>
</dbReference>
<sequence>MEATGRMCPKLVPFHCRVNRTNVLPRKIVQTSWKSTMDYENTHIRIMPVARSRTPLRLVGQDSNSTFHKCAASSAYPELSNIFIVRL</sequence>
<organism evidence="1 2">
    <name type="scientific">Drosophila ananassae</name>
    <name type="common">Fruit fly</name>
    <dbReference type="NCBI Taxonomy" id="7217"/>
    <lineage>
        <taxon>Eukaryota</taxon>
        <taxon>Metazoa</taxon>
        <taxon>Ecdysozoa</taxon>
        <taxon>Arthropoda</taxon>
        <taxon>Hexapoda</taxon>
        <taxon>Insecta</taxon>
        <taxon>Pterygota</taxon>
        <taxon>Neoptera</taxon>
        <taxon>Endopterygota</taxon>
        <taxon>Diptera</taxon>
        <taxon>Brachycera</taxon>
        <taxon>Muscomorpha</taxon>
        <taxon>Ephydroidea</taxon>
        <taxon>Drosophilidae</taxon>
        <taxon>Drosophila</taxon>
        <taxon>Sophophora</taxon>
    </lineage>
</organism>
<proteinExistence type="predicted"/>
<name>B3MS94_DROAN</name>